<keyword evidence="6" id="KW-1185">Reference proteome</keyword>
<dbReference type="Proteomes" id="UP001375743">
    <property type="component" value="Unassembled WGS sequence"/>
</dbReference>
<organism evidence="5 6">
    <name type="scientific">Benzoatithermus flavus</name>
    <dbReference type="NCBI Taxonomy" id="3108223"/>
    <lineage>
        <taxon>Bacteria</taxon>
        <taxon>Pseudomonadati</taxon>
        <taxon>Pseudomonadota</taxon>
        <taxon>Alphaproteobacteria</taxon>
        <taxon>Geminicoccales</taxon>
        <taxon>Geminicoccaceae</taxon>
        <taxon>Benzoatithermus</taxon>
    </lineage>
</organism>
<dbReference type="PROSITE" id="PS50222">
    <property type="entry name" value="EF_HAND_2"/>
    <property type="match status" value="1"/>
</dbReference>
<evidence type="ECO:0000256" key="2">
    <source>
        <dbReference type="ARBA" id="ARBA00022737"/>
    </source>
</evidence>
<evidence type="ECO:0000256" key="3">
    <source>
        <dbReference type="SAM" id="SignalP"/>
    </source>
</evidence>
<feature type="domain" description="EF-hand" evidence="4">
    <location>
        <begin position="56"/>
        <end position="91"/>
    </location>
</feature>
<dbReference type="SUPFAM" id="SSF47473">
    <property type="entry name" value="EF-hand"/>
    <property type="match status" value="1"/>
</dbReference>
<protein>
    <recommendedName>
        <fullName evidence="4">EF-hand domain-containing protein</fullName>
    </recommendedName>
</protein>
<dbReference type="EMBL" id="JBBLZC010000010">
    <property type="protein sequence ID" value="MEK0083842.1"/>
    <property type="molecule type" value="Genomic_DNA"/>
</dbReference>
<keyword evidence="3" id="KW-0732">Signal</keyword>
<dbReference type="InterPro" id="IPR011992">
    <property type="entry name" value="EF-hand-dom_pair"/>
</dbReference>
<evidence type="ECO:0000313" key="5">
    <source>
        <dbReference type="EMBL" id="MEK0083842.1"/>
    </source>
</evidence>
<gene>
    <name evidence="5" type="ORF">U1T56_11835</name>
</gene>
<evidence type="ECO:0000259" key="4">
    <source>
        <dbReference type="PROSITE" id="PS50222"/>
    </source>
</evidence>
<proteinExistence type="predicted"/>
<dbReference type="RefSeq" id="WP_418159686.1">
    <property type="nucleotide sequence ID" value="NZ_JBBLZC010000010.1"/>
</dbReference>
<reference evidence="5 6" key="1">
    <citation type="submission" date="2024-01" db="EMBL/GenBank/DDBJ databases">
        <title>Multi-omics insights into the function and evolution of sodium benzoate biodegradation pathways in Benzoatithermus flavus gen. nov., sp. nov. from hot spring.</title>
        <authorList>
            <person name="Hu C.-J."/>
            <person name="Li W.-J."/>
        </authorList>
    </citation>
    <scope>NUCLEOTIDE SEQUENCE [LARGE SCALE GENOMIC DNA]</scope>
    <source>
        <strain evidence="5 6">SYSU G07066</strain>
    </source>
</reference>
<accession>A0ABU8XRK2</accession>
<feature type="chain" id="PRO_5045572898" description="EF-hand domain-containing protein" evidence="3">
    <location>
        <begin position="22"/>
        <end position="136"/>
    </location>
</feature>
<evidence type="ECO:0000313" key="6">
    <source>
        <dbReference type="Proteomes" id="UP001375743"/>
    </source>
</evidence>
<sequence length="136" mass="14595">MSARRSIHVLAMIIGVASLVAFGSATTGRAQTGPKTSDLAFLAADTNGDGFVDEAELGADQAKRFHSLDANRDGFLTPDELVDADPAAFRRLDTNGDGRLSFQEVMAGKLEDFRRADTNGDGRLSLDEVMRFEASK</sequence>
<dbReference type="Pfam" id="PF13202">
    <property type="entry name" value="EF-hand_5"/>
    <property type="match status" value="4"/>
</dbReference>
<evidence type="ECO:0000256" key="1">
    <source>
        <dbReference type="ARBA" id="ARBA00022723"/>
    </source>
</evidence>
<comment type="caution">
    <text evidence="5">The sequence shown here is derived from an EMBL/GenBank/DDBJ whole genome shotgun (WGS) entry which is preliminary data.</text>
</comment>
<dbReference type="PANTHER" id="PTHR10827:SF98">
    <property type="entry name" value="45 KDA CALCIUM-BINDING PROTEIN"/>
    <property type="match status" value="1"/>
</dbReference>
<dbReference type="InterPro" id="IPR018247">
    <property type="entry name" value="EF_Hand_1_Ca_BS"/>
</dbReference>
<name>A0ABU8XRK2_9PROT</name>
<dbReference type="InterPro" id="IPR002048">
    <property type="entry name" value="EF_hand_dom"/>
</dbReference>
<feature type="signal peptide" evidence="3">
    <location>
        <begin position="1"/>
        <end position="21"/>
    </location>
</feature>
<dbReference type="PROSITE" id="PS00018">
    <property type="entry name" value="EF_HAND_1"/>
    <property type="match status" value="2"/>
</dbReference>
<dbReference type="Gene3D" id="1.10.238.10">
    <property type="entry name" value="EF-hand"/>
    <property type="match status" value="2"/>
</dbReference>
<keyword evidence="1" id="KW-0479">Metal-binding</keyword>
<keyword evidence="2" id="KW-0677">Repeat</keyword>
<dbReference type="PANTHER" id="PTHR10827">
    <property type="entry name" value="RETICULOCALBIN"/>
    <property type="match status" value="1"/>
</dbReference>